<organism evidence="1 2">
    <name type="scientific">Parastrongyloides trichosuri</name>
    <name type="common">Possum-specific nematode worm</name>
    <dbReference type="NCBI Taxonomy" id="131310"/>
    <lineage>
        <taxon>Eukaryota</taxon>
        <taxon>Metazoa</taxon>
        <taxon>Ecdysozoa</taxon>
        <taxon>Nematoda</taxon>
        <taxon>Chromadorea</taxon>
        <taxon>Rhabditida</taxon>
        <taxon>Tylenchina</taxon>
        <taxon>Panagrolaimomorpha</taxon>
        <taxon>Strongyloidoidea</taxon>
        <taxon>Strongyloididae</taxon>
        <taxon>Parastrongyloides</taxon>
    </lineage>
</organism>
<sequence length="239" mass="28447">MKTRSSISFKHSHIKAIIGKRRPSKNRREYLVQFVDEEEPDAFVDEKYIRYGELSHLIDEYENLSTNNNENVRVEFLPQEVRIKKYIAKKEKILKERRAKNKVTIVKNSNNTIEDNIEKAEKVLHGKTVFEYVCYISLFDNIFFSPITINGKKITMADIIKWSKLYNKFNNFKGITLDKIFGRSHEICYDDVSDYKFFALTTRGKVIVFTKSQINFHDFFLPMMEFMKKYPFEPTDPIY</sequence>
<keyword evidence="1" id="KW-1185">Reference proteome</keyword>
<dbReference type="AlphaFoldDB" id="A0A0N4ZVD2"/>
<name>A0A0N4ZVD2_PARTI</name>
<dbReference type="Gene3D" id="2.40.50.40">
    <property type="match status" value="1"/>
</dbReference>
<dbReference type="Proteomes" id="UP000038045">
    <property type="component" value="Unplaced"/>
</dbReference>
<evidence type="ECO:0000313" key="2">
    <source>
        <dbReference type="WBParaSite" id="PTRK_0001253700.1"/>
    </source>
</evidence>
<dbReference type="WBParaSite" id="PTRK_0001253700.1">
    <property type="protein sequence ID" value="PTRK_0001253700.1"/>
    <property type="gene ID" value="PTRK_0001253700"/>
</dbReference>
<accession>A0A0N4ZVD2</accession>
<protein>
    <submittedName>
        <fullName evidence="2">Brix domain-containing protein</fullName>
    </submittedName>
</protein>
<evidence type="ECO:0000313" key="1">
    <source>
        <dbReference type="Proteomes" id="UP000038045"/>
    </source>
</evidence>
<reference evidence="2" key="1">
    <citation type="submission" date="2017-02" db="UniProtKB">
        <authorList>
            <consortium name="WormBaseParasite"/>
        </authorList>
    </citation>
    <scope>IDENTIFICATION</scope>
</reference>
<proteinExistence type="predicted"/>